<dbReference type="EMBL" id="JAKNAP010000049">
    <property type="protein sequence ID" value="MDE1358176.1"/>
    <property type="molecule type" value="Genomic_DNA"/>
</dbReference>
<sequence>MTHIDLHSTLLDSTKSFCAESLIFTCPDEQNAALTELVFNISRYQEEGTKLHPKVYLTNNLQLALKMLPGQDSMQIGSENNLPNAIKAALKKCAPLAKSGWCIYIAQEESSVQYGIFRGDINPIAISIDETILASDVPYKTIKIHQITPDRVEVRSNQGSTLYISLSPSSSTHPATQSQLSQLVCHLTREVTKHKEFVEKVLTNALSEAIKKSHGCLIAVTNDEEIPDTFNGDGIQLSPTIDFQKLVSLCVNEDKEAGALISFSHILENMLNTDGIVIFNQKAQLLGFNFFIQSSHANSFGGARSRAFDALCSHLNTKLCAAYMQSQDGLTQFKGADNE</sequence>
<dbReference type="AlphaFoldDB" id="A0A9X4J4Q6"/>
<dbReference type="Proteomes" id="UP001140973">
    <property type="component" value="Unassembled WGS sequence"/>
</dbReference>
<proteinExistence type="predicted"/>
<dbReference type="RefSeq" id="WP_274674102.1">
    <property type="nucleotide sequence ID" value="NZ_JAKNAP010000049.1"/>
</dbReference>
<reference evidence="1" key="1">
    <citation type="submission" date="2022-02" db="EMBL/GenBank/DDBJ databases">
        <title>Emergence and expansion in Europe of a Vibrio aestuarianus clonal complex pathogenic for oysters.</title>
        <authorList>
            <person name="Mesnil A."/>
            <person name="Travers M.-A."/>
        </authorList>
    </citation>
    <scope>NUCLEOTIDE SEQUENCE</scope>
    <source>
        <strain evidence="1">151-ITT-15-cp-1</strain>
    </source>
</reference>
<accession>A0A9X4J4Q6</accession>
<name>A0A9X4J4Q6_9VIBR</name>
<organism evidence="1 2">
    <name type="scientific">Vibrio aestuarianus</name>
    <dbReference type="NCBI Taxonomy" id="28171"/>
    <lineage>
        <taxon>Bacteria</taxon>
        <taxon>Pseudomonadati</taxon>
        <taxon>Pseudomonadota</taxon>
        <taxon>Gammaproteobacteria</taxon>
        <taxon>Vibrionales</taxon>
        <taxon>Vibrionaceae</taxon>
        <taxon>Vibrio</taxon>
    </lineage>
</organism>
<protein>
    <submittedName>
        <fullName evidence="1">Uncharacterized protein</fullName>
    </submittedName>
</protein>
<comment type="caution">
    <text evidence="1">The sequence shown here is derived from an EMBL/GenBank/DDBJ whole genome shotgun (WGS) entry which is preliminary data.</text>
</comment>
<gene>
    <name evidence="1" type="ORF">L9W73_12775</name>
</gene>
<evidence type="ECO:0000313" key="1">
    <source>
        <dbReference type="EMBL" id="MDE1358176.1"/>
    </source>
</evidence>
<evidence type="ECO:0000313" key="2">
    <source>
        <dbReference type="Proteomes" id="UP001140973"/>
    </source>
</evidence>